<dbReference type="PANTHER" id="PTHR45641">
    <property type="entry name" value="TETRATRICOPEPTIDE REPEAT PROTEIN (AFU_ORTHOLOGUE AFUA_6G03870)"/>
    <property type="match status" value="1"/>
</dbReference>
<dbReference type="EMBL" id="AMZQ01000001">
    <property type="protein sequence ID" value="EKU12099.1"/>
    <property type="molecule type" value="Genomic_DNA"/>
</dbReference>
<dbReference type="STRING" id="1244083.CSUNSWCD_39"/>
<protein>
    <recommendedName>
        <fullName evidence="5">Beta-lactamase</fullName>
    </recommendedName>
</protein>
<comment type="caution">
    <text evidence="3">The sequence shown here is derived from an EMBL/GenBank/DDBJ whole genome shotgun (WGS) entry which is preliminary data.</text>
</comment>
<dbReference type="AlphaFoldDB" id="M5IRH0"/>
<dbReference type="RefSeq" id="WP_009492357.1">
    <property type="nucleotide sequence ID" value="NZ_AMZQ01000001.1"/>
</dbReference>
<dbReference type="Gene3D" id="1.25.40.10">
    <property type="entry name" value="Tetratricopeptide repeat domain"/>
    <property type="match status" value="1"/>
</dbReference>
<sequence length="200" mass="21927">MLLVVTIARNFKEIYASNFNFFASGLAVWDELRGGDAAYERSLKILQKGLGKEYKGLAKPYHGVASAQSTLGRYDDAIANFGSAIRCYELGGEKMQKDLMSCYAGIGDTLYKTGDFEGAYVKHAVAFRICEEVFGADSVNLLRAKYYALMAGDLAGLGNKKEALQNCEKALKIANKILEKSSDKHAKSLKAEVEAKIKEL</sequence>
<dbReference type="eggNOG" id="COG0457">
    <property type="taxonomic scope" value="Bacteria"/>
</dbReference>
<evidence type="ECO:0000256" key="1">
    <source>
        <dbReference type="ARBA" id="ARBA00022737"/>
    </source>
</evidence>
<proteinExistence type="predicted"/>
<evidence type="ECO:0000256" key="2">
    <source>
        <dbReference type="ARBA" id="ARBA00022803"/>
    </source>
</evidence>
<dbReference type="InterPro" id="IPR011990">
    <property type="entry name" value="TPR-like_helical_dom_sf"/>
</dbReference>
<dbReference type="Pfam" id="PF13374">
    <property type="entry name" value="TPR_10"/>
    <property type="match status" value="2"/>
</dbReference>
<dbReference type="Proteomes" id="UP000011939">
    <property type="component" value="Unassembled WGS sequence"/>
</dbReference>
<keyword evidence="2" id="KW-0802">TPR repeat</keyword>
<evidence type="ECO:0000313" key="4">
    <source>
        <dbReference type="Proteomes" id="UP000011939"/>
    </source>
</evidence>
<accession>M5IRH0</accession>
<organism evidence="3 4">
    <name type="scientific">Campylobacter showae CSUNSWCD</name>
    <dbReference type="NCBI Taxonomy" id="1244083"/>
    <lineage>
        <taxon>Bacteria</taxon>
        <taxon>Pseudomonadati</taxon>
        <taxon>Campylobacterota</taxon>
        <taxon>Epsilonproteobacteria</taxon>
        <taxon>Campylobacterales</taxon>
        <taxon>Campylobacteraceae</taxon>
        <taxon>Campylobacter</taxon>
    </lineage>
</organism>
<keyword evidence="1" id="KW-0677">Repeat</keyword>
<evidence type="ECO:0008006" key="5">
    <source>
        <dbReference type="Google" id="ProtNLM"/>
    </source>
</evidence>
<dbReference type="SUPFAM" id="SSF48452">
    <property type="entry name" value="TPR-like"/>
    <property type="match status" value="1"/>
</dbReference>
<evidence type="ECO:0000313" key="3">
    <source>
        <dbReference type="EMBL" id="EKU12099.1"/>
    </source>
</evidence>
<reference evidence="3 4" key="1">
    <citation type="journal article" date="2013" name="Genome Announc.">
        <title>Genome Sequence of Campylobacter showae UNSWCD, Isolated from a Patient with Crohn's Disease.</title>
        <authorList>
            <person name="Tay A.P."/>
            <person name="Kaakoush N.O."/>
            <person name="Deshpande N.P."/>
            <person name="Chen Z."/>
            <person name="Mitchell H."/>
            <person name="Wilkins M.R."/>
        </authorList>
    </citation>
    <scope>NUCLEOTIDE SEQUENCE [LARGE SCALE GENOMIC DNA]</scope>
    <source>
        <strain evidence="3 4">CSUNSWCD</strain>
    </source>
</reference>
<name>M5IRH0_9BACT</name>
<gene>
    <name evidence="3" type="ORF">CSUNSWCD_39</name>
</gene>
<dbReference type="PATRIC" id="fig|1244083.3.peg.41"/>